<comment type="caution">
    <text evidence="5">The sequence shown here is derived from an EMBL/GenBank/DDBJ whole genome shotgun (WGS) entry which is preliminary data.</text>
</comment>
<dbReference type="PANTHER" id="PTHR46643:SF2">
    <property type="entry name" value="HOMEOBOX PROTEIN GOOSECOID"/>
    <property type="match status" value="1"/>
</dbReference>
<feature type="compositionally biased region" description="Basic and acidic residues" evidence="4">
    <location>
        <begin position="122"/>
        <end position="132"/>
    </location>
</feature>
<dbReference type="InterPro" id="IPR051440">
    <property type="entry name" value="Goosecoid-like_HB"/>
</dbReference>
<keyword evidence="6" id="KW-1185">Reference proteome</keyword>
<gene>
    <name evidence="5" type="ORF">NHX12_019025</name>
</gene>
<name>A0A9Q0EY28_9TELE</name>
<evidence type="ECO:0000313" key="6">
    <source>
        <dbReference type="Proteomes" id="UP001148018"/>
    </source>
</evidence>
<feature type="region of interest" description="Disordered" evidence="4">
    <location>
        <begin position="111"/>
        <end position="191"/>
    </location>
</feature>
<feature type="non-terminal residue" evidence="5">
    <location>
        <position position="191"/>
    </location>
</feature>
<feature type="compositionally biased region" description="Low complexity" evidence="4">
    <location>
        <begin position="171"/>
        <end position="184"/>
    </location>
</feature>
<reference evidence="5" key="1">
    <citation type="submission" date="2022-07" db="EMBL/GenBank/DDBJ databases">
        <title>Chromosome-level genome of Muraenolepis orangiensis.</title>
        <authorList>
            <person name="Kim J."/>
        </authorList>
    </citation>
    <scope>NUCLEOTIDE SEQUENCE</scope>
    <source>
        <strain evidence="5">KU_S4_2022</strain>
        <tissue evidence="5">Muscle</tissue>
    </source>
</reference>
<dbReference type="AlphaFoldDB" id="A0A9Q0EY28"/>
<keyword evidence="3" id="KW-0217">Developmental protein</keyword>
<proteinExistence type="inferred from homology"/>
<dbReference type="OrthoDB" id="6159439at2759"/>
<evidence type="ECO:0000256" key="2">
    <source>
        <dbReference type="ARBA" id="ARBA00006503"/>
    </source>
</evidence>
<accession>A0A9Q0EY28</accession>
<organism evidence="5 6">
    <name type="scientific">Muraenolepis orangiensis</name>
    <name type="common">Patagonian moray cod</name>
    <dbReference type="NCBI Taxonomy" id="630683"/>
    <lineage>
        <taxon>Eukaryota</taxon>
        <taxon>Metazoa</taxon>
        <taxon>Chordata</taxon>
        <taxon>Craniata</taxon>
        <taxon>Vertebrata</taxon>
        <taxon>Euteleostomi</taxon>
        <taxon>Actinopterygii</taxon>
        <taxon>Neopterygii</taxon>
        <taxon>Teleostei</taxon>
        <taxon>Neoteleostei</taxon>
        <taxon>Acanthomorphata</taxon>
        <taxon>Zeiogadaria</taxon>
        <taxon>Gadariae</taxon>
        <taxon>Gadiformes</taxon>
        <taxon>Muraenolepidoidei</taxon>
        <taxon>Muraenolepididae</taxon>
        <taxon>Muraenolepis</taxon>
    </lineage>
</organism>
<sequence length="191" mass="18790">MPAGMFSIDSILAARPSCKDSLLLQRSGGPVLFSGLSDSLYTAEYGGLYSPSGAPGGPAPSLQAVSGTRMGYNHYYYGQQGLPGGPACCTGGALPGLGSPQCPCIPTERGLGAAGPGASSDDVLHERGHPLQDRAPAAQPAALPQEAPPPDHLHGRAAGGPGEPLPGDQVPGRGHPGAAGPEGAPQGGEGG</sequence>
<dbReference type="PANTHER" id="PTHR46643">
    <property type="entry name" value="HOMEOBOX PROTEIN GOOSECOID-RELATED"/>
    <property type="match status" value="1"/>
</dbReference>
<protein>
    <submittedName>
        <fullName evidence="5">Uncharacterized protein</fullName>
    </submittedName>
</protein>
<feature type="compositionally biased region" description="Low complexity" evidence="4">
    <location>
        <begin position="135"/>
        <end position="145"/>
    </location>
</feature>
<dbReference type="GO" id="GO:0000978">
    <property type="term" value="F:RNA polymerase II cis-regulatory region sequence-specific DNA binding"/>
    <property type="evidence" value="ECO:0007669"/>
    <property type="project" value="TreeGrafter"/>
</dbReference>
<evidence type="ECO:0000256" key="3">
    <source>
        <dbReference type="ARBA" id="ARBA00022473"/>
    </source>
</evidence>
<dbReference type="Proteomes" id="UP001148018">
    <property type="component" value="Unassembled WGS sequence"/>
</dbReference>
<comment type="subcellular location">
    <subcellularLocation>
        <location evidence="1">Nucleus</location>
    </subcellularLocation>
</comment>
<comment type="similarity">
    <text evidence="2">Belongs to the paired homeobox family. Bicoid subfamily.</text>
</comment>
<evidence type="ECO:0000313" key="5">
    <source>
        <dbReference type="EMBL" id="KAJ3612767.1"/>
    </source>
</evidence>
<evidence type="ECO:0000256" key="4">
    <source>
        <dbReference type="SAM" id="MobiDB-lite"/>
    </source>
</evidence>
<dbReference type="GO" id="GO:0005634">
    <property type="term" value="C:nucleus"/>
    <property type="evidence" value="ECO:0007669"/>
    <property type="project" value="UniProtKB-SubCell"/>
</dbReference>
<dbReference type="EMBL" id="JANIIK010000035">
    <property type="protein sequence ID" value="KAJ3612767.1"/>
    <property type="molecule type" value="Genomic_DNA"/>
</dbReference>
<dbReference type="GO" id="GO:0000981">
    <property type="term" value="F:DNA-binding transcription factor activity, RNA polymerase II-specific"/>
    <property type="evidence" value="ECO:0007669"/>
    <property type="project" value="TreeGrafter"/>
</dbReference>
<evidence type="ECO:0000256" key="1">
    <source>
        <dbReference type="ARBA" id="ARBA00004123"/>
    </source>
</evidence>